<evidence type="ECO:0000256" key="4">
    <source>
        <dbReference type="ARBA" id="ARBA00023136"/>
    </source>
</evidence>
<dbReference type="InterPro" id="IPR001708">
    <property type="entry name" value="YidC/ALB3/OXA1/COX18"/>
</dbReference>
<evidence type="ECO:0000256" key="2">
    <source>
        <dbReference type="ARBA" id="ARBA00022692"/>
    </source>
</evidence>
<feature type="transmembrane region" description="Helical" evidence="7">
    <location>
        <begin position="400"/>
        <end position="419"/>
    </location>
</feature>
<dbReference type="EMBL" id="VIAE01000001">
    <property type="protein sequence ID" value="TVY12402.1"/>
    <property type="molecule type" value="Genomic_DNA"/>
</dbReference>
<proteinExistence type="inferred from homology"/>
<dbReference type="Pfam" id="PF02096">
    <property type="entry name" value="60KD_IMP"/>
    <property type="match status" value="1"/>
</dbReference>
<organism evidence="9 10">
    <name type="scientific">Candidatus Phytoplasma pini</name>
    <dbReference type="NCBI Taxonomy" id="267362"/>
    <lineage>
        <taxon>Bacteria</taxon>
        <taxon>Bacillati</taxon>
        <taxon>Mycoplasmatota</taxon>
        <taxon>Mollicutes</taxon>
        <taxon>Acholeplasmatales</taxon>
        <taxon>Acholeplasmataceae</taxon>
        <taxon>Candidatus Phytoplasma</taxon>
    </lineage>
</organism>
<evidence type="ECO:0000256" key="7">
    <source>
        <dbReference type="SAM" id="Phobius"/>
    </source>
</evidence>
<feature type="domain" description="Membrane insertase YidC/Oxa/ALB C-terminal" evidence="8">
    <location>
        <begin position="333"/>
        <end position="552"/>
    </location>
</feature>
<evidence type="ECO:0000313" key="9">
    <source>
        <dbReference type="EMBL" id="TVY12402.1"/>
    </source>
</evidence>
<dbReference type="Proteomes" id="UP000320078">
    <property type="component" value="Unassembled WGS sequence"/>
</dbReference>
<comment type="caution">
    <text evidence="9">The sequence shown here is derived from an EMBL/GenBank/DDBJ whole genome shotgun (WGS) entry which is preliminary data.</text>
</comment>
<evidence type="ECO:0000256" key="3">
    <source>
        <dbReference type="ARBA" id="ARBA00022989"/>
    </source>
</evidence>
<keyword evidence="6" id="KW-0175">Coiled coil</keyword>
<sequence length="567" mass="67832">MNIKTDRKNFFPSKFFIFVFLLLFLIFILRKTRTDNQSLNFHFLENKIILKKKLLSELHGCVTTQDNFFNDNFFNDNQNITILLEKYLELFKFDIHKNTDQIRIELINVEYFNKLLNSKLEEEKEEIEKIKKDLKDYLKKIFSQDEKKNVFYFDNENSNINSESEKINKIKDFFTVTVGTERKYIESYKYDKLKFFSPSKFLLFGKIYKSDDNSYNIKEIELPFLIQEDIDSPQKINNLNYNNLIREKKIINNIPTNMFLIDKEGSEINFCEVFINDITSALPIQWPSKLKWNYAFGWGYIWNVLIIFIGSLLSFFSNIFSKGQSGYFFGNLGLGIILTTIIIRTLCWPIYTKMSTVNLNMSLMQPEINKIKDKYYLKKDKESMQKMQIEILKVYRKHNFNILGIFVAFLQFPIFLATFRTLIRFRVNGGIFCKYYDDPKPFLGFIYFYDNYTNDKIYIIYIVNFLLSFLVGLSILFLNKINLKKSDYIKQTNTQILTEEEKIKKQTQDKLFKIISYFMVLSMTFASYKDITLALYWLVGNFYTILQTIINNKIIKKKFNKIKHKYI</sequence>
<reference evidence="9 10" key="1">
    <citation type="submission" date="2019-06" db="EMBL/GenBank/DDBJ databases">
        <title>Draft Genome Sequence of Candidatus Phytoplasma pini-Related Strain MDPP: A Resource for Comparative Genomics of Gymnosperm-infecting Phytoplasmas.</title>
        <authorList>
            <person name="Cai W."/>
            <person name="Costanzo S."/>
            <person name="Shao J."/>
            <person name="Zhao Y."/>
            <person name="Davis R."/>
        </authorList>
    </citation>
    <scope>NUCLEOTIDE SEQUENCE [LARGE SCALE GENOMIC DNA]</scope>
    <source>
        <strain evidence="9 10">MDPP</strain>
    </source>
</reference>
<feature type="transmembrane region" description="Helical" evidence="7">
    <location>
        <begin position="295"/>
        <end position="316"/>
    </location>
</feature>
<keyword evidence="3 7" id="KW-1133">Transmembrane helix</keyword>
<accession>A0A559KJU1</accession>
<keyword evidence="4 7" id="KW-0472">Membrane</keyword>
<evidence type="ECO:0000313" key="10">
    <source>
        <dbReference type="Proteomes" id="UP000320078"/>
    </source>
</evidence>
<protein>
    <submittedName>
        <fullName evidence="9">Preprotein translocase subunit YidC</fullName>
    </submittedName>
</protein>
<comment type="similarity">
    <text evidence="5">Belongs to the OXA1/ALB3/YidC family.</text>
</comment>
<keyword evidence="2 5" id="KW-0812">Transmembrane</keyword>
<gene>
    <name evidence="9" type="primary">yidC</name>
    <name evidence="9" type="ORF">MDPP_0018</name>
</gene>
<feature type="transmembrane region" description="Helical" evidence="7">
    <location>
        <begin position="534"/>
        <end position="555"/>
    </location>
</feature>
<evidence type="ECO:0000256" key="1">
    <source>
        <dbReference type="ARBA" id="ARBA00004141"/>
    </source>
</evidence>
<dbReference type="GO" id="GO:0005886">
    <property type="term" value="C:plasma membrane"/>
    <property type="evidence" value="ECO:0007669"/>
    <property type="project" value="TreeGrafter"/>
</dbReference>
<dbReference type="GO" id="GO:0051205">
    <property type="term" value="P:protein insertion into membrane"/>
    <property type="evidence" value="ECO:0007669"/>
    <property type="project" value="TreeGrafter"/>
</dbReference>
<dbReference type="NCBIfam" id="TIGR03592">
    <property type="entry name" value="yidC_oxa1_cterm"/>
    <property type="match status" value="1"/>
</dbReference>
<dbReference type="PANTHER" id="PTHR12428">
    <property type="entry name" value="OXA1"/>
    <property type="match status" value="1"/>
</dbReference>
<dbReference type="OrthoDB" id="9780552at2"/>
<dbReference type="RefSeq" id="WP_144658173.1">
    <property type="nucleotide sequence ID" value="NZ_VIAE01000001.1"/>
</dbReference>
<dbReference type="PANTHER" id="PTHR12428:SF65">
    <property type="entry name" value="CYTOCHROME C OXIDASE ASSEMBLY PROTEIN COX18, MITOCHONDRIAL"/>
    <property type="match status" value="1"/>
</dbReference>
<keyword evidence="10" id="KW-1185">Reference proteome</keyword>
<feature type="transmembrane region" description="Helical" evidence="7">
    <location>
        <begin position="457"/>
        <end position="478"/>
    </location>
</feature>
<feature type="coiled-coil region" evidence="6">
    <location>
        <begin position="113"/>
        <end position="140"/>
    </location>
</feature>
<feature type="transmembrane region" description="Helical" evidence="7">
    <location>
        <begin position="511"/>
        <end position="528"/>
    </location>
</feature>
<evidence type="ECO:0000256" key="6">
    <source>
        <dbReference type="SAM" id="Coils"/>
    </source>
</evidence>
<dbReference type="InterPro" id="IPR028055">
    <property type="entry name" value="YidC/Oxa/ALB_C"/>
</dbReference>
<feature type="transmembrane region" description="Helical" evidence="7">
    <location>
        <begin position="328"/>
        <end position="351"/>
    </location>
</feature>
<comment type="subcellular location">
    <subcellularLocation>
        <location evidence="1 5">Membrane</location>
        <topology evidence="1 5">Multi-pass membrane protein</topology>
    </subcellularLocation>
</comment>
<feature type="transmembrane region" description="Helical" evidence="7">
    <location>
        <begin position="12"/>
        <end position="29"/>
    </location>
</feature>
<name>A0A559KJU1_9MOLU</name>
<evidence type="ECO:0000259" key="8">
    <source>
        <dbReference type="Pfam" id="PF02096"/>
    </source>
</evidence>
<dbReference type="GO" id="GO:0032977">
    <property type="term" value="F:membrane insertase activity"/>
    <property type="evidence" value="ECO:0007669"/>
    <property type="project" value="InterPro"/>
</dbReference>
<dbReference type="AlphaFoldDB" id="A0A559KJU1"/>
<evidence type="ECO:0000256" key="5">
    <source>
        <dbReference type="RuleBase" id="RU003945"/>
    </source>
</evidence>